<dbReference type="OrthoDB" id="9784671at2"/>
<dbReference type="InterPro" id="IPR047817">
    <property type="entry name" value="ABC2_TM_bact-type"/>
</dbReference>
<feature type="transmembrane region" description="Helical" evidence="8">
    <location>
        <begin position="226"/>
        <end position="254"/>
    </location>
</feature>
<dbReference type="PANTHER" id="PTHR30294">
    <property type="entry name" value="MEMBRANE COMPONENT OF ABC TRANSPORTER YHHJ-RELATED"/>
    <property type="match status" value="1"/>
</dbReference>
<dbReference type="AlphaFoldDB" id="A0A2A9CSD6"/>
<comment type="subcellular location">
    <subcellularLocation>
        <location evidence="1">Cell membrane</location>
        <topology evidence="1">Multi-pass membrane protein</topology>
    </subcellularLocation>
</comment>
<evidence type="ECO:0000313" key="10">
    <source>
        <dbReference type="EMBL" id="PFG17288.1"/>
    </source>
</evidence>
<evidence type="ECO:0000256" key="7">
    <source>
        <dbReference type="ARBA" id="ARBA00023136"/>
    </source>
</evidence>
<evidence type="ECO:0000256" key="8">
    <source>
        <dbReference type="SAM" id="Phobius"/>
    </source>
</evidence>
<feature type="transmembrane region" description="Helical" evidence="8">
    <location>
        <begin position="260"/>
        <end position="284"/>
    </location>
</feature>
<reference evidence="10 11" key="1">
    <citation type="submission" date="2017-10" db="EMBL/GenBank/DDBJ databases">
        <title>Sequencing the genomes of 1000 actinobacteria strains.</title>
        <authorList>
            <person name="Klenk H.-P."/>
        </authorList>
    </citation>
    <scope>NUCLEOTIDE SEQUENCE [LARGE SCALE GENOMIC DNA]</scope>
    <source>
        <strain evidence="10 11">DSM 15597</strain>
    </source>
</reference>
<dbReference type="Pfam" id="PF12698">
    <property type="entry name" value="ABC2_membrane_3"/>
    <property type="match status" value="1"/>
</dbReference>
<evidence type="ECO:0000256" key="2">
    <source>
        <dbReference type="ARBA" id="ARBA00007783"/>
    </source>
</evidence>
<dbReference type="EMBL" id="PDJC01000001">
    <property type="protein sequence ID" value="PFG17288.1"/>
    <property type="molecule type" value="Genomic_DNA"/>
</dbReference>
<evidence type="ECO:0000256" key="3">
    <source>
        <dbReference type="ARBA" id="ARBA00022448"/>
    </source>
</evidence>
<feature type="domain" description="ABC transmembrane type-2" evidence="9">
    <location>
        <begin position="145"/>
        <end position="376"/>
    </location>
</feature>
<dbReference type="RefSeq" id="WP_098460730.1">
    <property type="nucleotide sequence ID" value="NZ_PDJC01000001.1"/>
</dbReference>
<dbReference type="Proteomes" id="UP000226079">
    <property type="component" value="Unassembled WGS sequence"/>
</dbReference>
<gene>
    <name evidence="10" type="ORF">ATK74_1855</name>
</gene>
<proteinExistence type="inferred from homology"/>
<dbReference type="InterPro" id="IPR051449">
    <property type="entry name" value="ABC-2_transporter_component"/>
</dbReference>
<keyword evidence="5 8" id="KW-0812">Transmembrane</keyword>
<feature type="transmembrane region" description="Helical" evidence="8">
    <location>
        <begin position="355"/>
        <end position="374"/>
    </location>
</feature>
<protein>
    <submittedName>
        <fullName evidence="10">ABC-2 family transporter</fullName>
    </submittedName>
</protein>
<evidence type="ECO:0000256" key="6">
    <source>
        <dbReference type="ARBA" id="ARBA00022989"/>
    </source>
</evidence>
<comment type="caution">
    <text evidence="10">The sequence shown here is derived from an EMBL/GenBank/DDBJ whole genome shotgun (WGS) entry which is preliminary data.</text>
</comment>
<feature type="transmembrane region" description="Helical" evidence="8">
    <location>
        <begin position="291"/>
        <end position="310"/>
    </location>
</feature>
<keyword evidence="11" id="KW-1185">Reference proteome</keyword>
<evidence type="ECO:0000256" key="5">
    <source>
        <dbReference type="ARBA" id="ARBA00022692"/>
    </source>
</evidence>
<comment type="similarity">
    <text evidence="2">Belongs to the ABC-2 integral membrane protein family.</text>
</comment>
<feature type="transmembrane region" description="Helical" evidence="8">
    <location>
        <begin position="184"/>
        <end position="205"/>
    </location>
</feature>
<sequence length="382" mass="40298">MRTFTIATKSARELARNPLLPLLALILGPFFVALIWLFFPAGGSTSYPIAVVSPAAGPDQELQSAVIASMQNLRYDTGAPILAVTLADDVDSARAEVESRRAVAFVELPAGFAKMAQRATTDPSVGIPVTLGGDLSNPQYPVAAIMVHEAISKELSHLTARAPVVELKEVALGGSATRTEFESYVPGVLIFAIGLIIFTAASSVAQEVEAGTLHRLVRTPLKARELLAGITIVQAVLGVGAGAASLGVACALGFRPAGSIPLILVVWLLTSLSVIGMGLIVGAFCRTVTQAFLLANFPFGVNMFLSGSMFPVRGFVLFRIGGQDVNLLDILPPRHAVNALNSLITYGSTNIGYELTMLSLLSVGFFVLGAWVFARRHLRSAE</sequence>
<accession>A0A2A9CSD6</accession>
<feature type="transmembrane region" description="Helical" evidence="8">
    <location>
        <begin position="20"/>
        <end position="39"/>
    </location>
</feature>
<evidence type="ECO:0000256" key="1">
    <source>
        <dbReference type="ARBA" id="ARBA00004651"/>
    </source>
</evidence>
<organism evidence="10 11">
    <name type="scientific">Propionicimonas paludicola</name>
    <dbReference type="NCBI Taxonomy" id="185243"/>
    <lineage>
        <taxon>Bacteria</taxon>
        <taxon>Bacillati</taxon>
        <taxon>Actinomycetota</taxon>
        <taxon>Actinomycetes</taxon>
        <taxon>Propionibacteriales</taxon>
        <taxon>Nocardioidaceae</taxon>
        <taxon>Propionicimonas</taxon>
    </lineage>
</organism>
<dbReference type="GO" id="GO:0140359">
    <property type="term" value="F:ABC-type transporter activity"/>
    <property type="evidence" value="ECO:0007669"/>
    <property type="project" value="InterPro"/>
</dbReference>
<name>A0A2A9CSD6_9ACTN</name>
<dbReference type="InterPro" id="IPR013525">
    <property type="entry name" value="ABC2_TM"/>
</dbReference>
<keyword evidence="7 8" id="KW-0472">Membrane</keyword>
<evidence type="ECO:0000259" key="9">
    <source>
        <dbReference type="PROSITE" id="PS51012"/>
    </source>
</evidence>
<keyword evidence="3" id="KW-0813">Transport</keyword>
<dbReference type="PANTHER" id="PTHR30294:SF38">
    <property type="entry name" value="TRANSPORT PERMEASE PROTEIN"/>
    <property type="match status" value="1"/>
</dbReference>
<keyword evidence="4" id="KW-1003">Cell membrane</keyword>
<dbReference type="PROSITE" id="PS51012">
    <property type="entry name" value="ABC_TM2"/>
    <property type="match status" value="1"/>
</dbReference>
<dbReference type="GO" id="GO:0005886">
    <property type="term" value="C:plasma membrane"/>
    <property type="evidence" value="ECO:0007669"/>
    <property type="project" value="UniProtKB-SubCell"/>
</dbReference>
<evidence type="ECO:0000313" key="11">
    <source>
        <dbReference type="Proteomes" id="UP000226079"/>
    </source>
</evidence>
<keyword evidence="6 8" id="KW-1133">Transmembrane helix</keyword>
<evidence type="ECO:0000256" key="4">
    <source>
        <dbReference type="ARBA" id="ARBA00022475"/>
    </source>
</evidence>